<evidence type="ECO:0000259" key="3">
    <source>
        <dbReference type="Pfam" id="PF05970"/>
    </source>
</evidence>
<dbReference type="EMBL" id="BKCJ010005917">
    <property type="protein sequence ID" value="GEU69339.1"/>
    <property type="molecule type" value="Genomic_DNA"/>
</dbReference>
<feature type="region of interest" description="Disordered" evidence="2">
    <location>
        <begin position="393"/>
        <end position="435"/>
    </location>
</feature>
<keyword evidence="1" id="KW-0347">Helicase</keyword>
<feature type="domain" description="DNA helicase Pif1-like DEAD-box helicase" evidence="3">
    <location>
        <begin position="631"/>
        <end position="666"/>
    </location>
</feature>
<keyword evidence="1" id="KW-0378">Hydrolase</keyword>
<evidence type="ECO:0000256" key="2">
    <source>
        <dbReference type="SAM" id="MobiDB-lite"/>
    </source>
</evidence>
<feature type="compositionally biased region" description="Low complexity" evidence="2">
    <location>
        <begin position="394"/>
        <end position="433"/>
    </location>
</feature>
<evidence type="ECO:0000256" key="1">
    <source>
        <dbReference type="RuleBase" id="RU363044"/>
    </source>
</evidence>
<dbReference type="AlphaFoldDB" id="A0A6L2M7D0"/>
<reference evidence="5" key="1">
    <citation type="journal article" date="2019" name="Sci. Rep.">
        <title>Draft genome of Tanacetum cinerariifolium, the natural source of mosquito coil.</title>
        <authorList>
            <person name="Yamashiro T."/>
            <person name="Shiraishi A."/>
            <person name="Satake H."/>
            <person name="Nakayama K."/>
        </authorList>
    </citation>
    <scope>NUCLEOTIDE SEQUENCE</scope>
</reference>
<dbReference type="InterPro" id="IPR010285">
    <property type="entry name" value="DNA_helicase_pif1-like_DEAD"/>
</dbReference>
<comment type="catalytic activity">
    <reaction evidence="1">
        <text>ATP + H2O = ADP + phosphate + H(+)</text>
        <dbReference type="Rhea" id="RHEA:13065"/>
        <dbReference type="ChEBI" id="CHEBI:15377"/>
        <dbReference type="ChEBI" id="CHEBI:15378"/>
        <dbReference type="ChEBI" id="CHEBI:30616"/>
        <dbReference type="ChEBI" id="CHEBI:43474"/>
        <dbReference type="ChEBI" id="CHEBI:456216"/>
        <dbReference type="EC" id="5.6.2.3"/>
    </reaction>
</comment>
<keyword evidence="1" id="KW-0067">ATP-binding</keyword>
<comment type="cofactor">
    <cofactor evidence="1">
        <name>Mg(2+)</name>
        <dbReference type="ChEBI" id="CHEBI:18420"/>
    </cofactor>
</comment>
<keyword evidence="1" id="KW-0547">Nucleotide-binding</keyword>
<comment type="similarity">
    <text evidence="1">Belongs to the helicase family.</text>
</comment>
<accession>A0A6L2M7D0</accession>
<comment type="caution">
    <text evidence="5">The sequence shown here is derived from an EMBL/GenBank/DDBJ whole genome shotgun (WGS) entry which is preliminary data.</text>
</comment>
<gene>
    <name evidence="5" type="ORF">Tci_041317</name>
</gene>
<dbReference type="GO" id="GO:0016787">
    <property type="term" value="F:hydrolase activity"/>
    <property type="evidence" value="ECO:0007669"/>
    <property type="project" value="UniProtKB-KW"/>
</dbReference>
<proteinExistence type="inferred from homology"/>
<dbReference type="GO" id="GO:0006281">
    <property type="term" value="P:DNA repair"/>
    <property type="evidence" value="ECO:0007669"/>
    <property type="project" value="UniProtKB-KW"/>
</dbReference>
<protein>
    <recommendedName>
        <fullName evidence="1">ATP-dependent DNA helicase</fullName>
        <ecNumber evidence="1">5.6.2.3</ecNumber>
    </recommendedName>
</protein>
<feature type="domain" description="DNA helicase Pif1-like DEAD-box helicase" evidence="3">
    <location>
        <begin position="667"/>
        <end position="745"/>
    </location>
</feature>
<feature type="domain" description="Helitron helicase-like" evidence="4">
    <location>
        <begin position="205"/>
        <end position="347"/>
    </location>
</feature>
<evidence type="ECO:0000259" key="4">
    <source>
        <dbReference type="Pfam" id="PF14214"/>
    </source>
</evidence>
<dbReference type="EC" id="5.6.2.3" evidence="1"/>
<dbReference type="GO" id="GO:0043139">
    <property type="term" value="F:5'-3' DNA helicase activity"/>
    <property type="evidence" value="ECO:0007669"/>
    <property type="project" value="UniProtKB-EC"/>
</dbReference>
<dbReference type="Pfam" id="PF05970">
    <property type="entry name" value="PIF1"/>
    <property type="match status" value="2"/>
</dbReference>
<dbReference type="PANTHER" id="PTHR45786:SF74">
    <property type="entry name" value="ATP-DEPENDENT DNA HELICASE"/>
    <property type="match status" value="1"/>
</dbReference>
<dbReference type="GO" id="GO:0006310">
    <property type="term" value="P:DNA recombination"/>
    <property type="evidence" value="ECO:0007669"/>
    <property type="project" value="UniProtKB-KW"/>
</dbReference>
<dbReference type="GO" id="GO:0005524">
    <property type="term" value="F:ATP binding"/>
    <property type="evidence" value="ECO:0007669"/>
    <property type="project" value="UniProtKB-KW"/>
</dbReference>
<dbReference type="Pfam" id="PF14214">
    <property type="entry name" value="Helitron_like_N"/>
    <property type="match status" value="1"/>
</dbReference>
<sequence length="838" mass="97092">MYDVDDDVPLAPIKRSKKHHIKISARNRLFRVFDEEEYEDLDEEDSDLDEEDSDQEEDIDEEDDDQEDSDDGWDGNTNRELNDGYGPYAFRLNGHNHHRIGTLLPTHQDGRPRMAIDRFRESSIQPVTLRLIGDGNTTDSRDVIVEKHGNEHRRNPMKRISELHPSFMALQYPLLFPYSEDGFHLHVPLNVPPTTRRKYVILLEYYYFHLQNQNSKGKTLHKAGRLFHTYYVDAYTDVLDHDQDWYKRNQNTIRANLYNVFHDHVAIRETNTEFLGRKFIFPSTFTGGPRHMIQQYQDEMAICRWAGTPDLFVTMTCNPRWPEIQRDVENYIPGQPTCDRPDTIAHVDEPIGFKVVRTHMMHGLCGDLYSYLNKGPDRATVVIEGQINKNNAMSTTTTTNTTSTNTTTTDNNSNTTTNNNNNNNTSTDNNNNNPRTPYQAILQHQDEIEEYLSCRYISASEACWKLLGYEMHYRSIIIERLPFHEEGCNRVYFRVDEDVDDVLERETTGMSKFTAWMKANEIYPHARTLREIFPYIYEDVARNQRMLLHNEAVVFIDEEILNYTLLELKTIFNSNNKSLLDFLDLLQIEYTLLNIGRSRLIVAERMYNANEEQTHFTNLYVRLNQQQRDVYDNIIQAVDERRIVLSVSSSGIASLLLPGGRTAHSRKVVVLGGDFQKIIPVIPNAPRIVVVASAINKSLSILDNCKVFVLSINMRLRDPTIDVAHADEMMHFHNWLMSMGDGRLSCISLDDEDEATWITIPNDLLIRLVDNHIEAIMSNTYPDLPNRIQDIKYLKERCILNATNDVVDKINSHVLDSMSGEMHELFSADKICSTSYNL</sequence>
<evidence type="ECO:0000313" key="5">
    <source>
        <dbReference type="EMBL" id="GEU69339.1"/>
    </source>
</evidence>
<keyword evidence="1" id="KW-0234">DNA repair</keyword>
<feature type="region of interest" description="Disordered" evidence="2">
    <location>
        <begin position="34"/>
        <end position="80"/>
    </location>
</feature>
<dbReference type="GO" id="GO:0000723">
    <property type="term" value="P:telomere maintenance"/>
    <property type="evidence" value="ECO:0007669"/>
    <property type="project" value="InterPro"/>
</dbReference>
<keyword evidence="1" id="KW-0233">DNA recombination</keyword>
<dbReference type="PANTHER" id="PTHR45786">
    <property type="entry name" value="DNA BINDING PROTEIN-LIKE"/>
    <property type="match status" value="1"/>
</dbReference>
<keyword evidence="1" id="KW-0227">DNA damage</keyword>
<name>A0A6L2M7D0_TANCI</name>
<dbReference type="InterPro" id="IPR025476">
    <property type="entry name" value="Helitron_helicase-like"/>
</dbReference>
<feature type="compositionally biased region" description="Acidic residues" evidence="2">
    <location>
        <begin position="34"/>
        <end position="73"/>
    </location>
</feature>
<organism evidence="5">
    <name type="scientific">Tanacetum cinerariifolium</name>
    <name type="common">Dalmatian daisy</name>
    <name type="synonym">Chrysanthemum cinerariifolium</name>
    <dbReference type="NCBI Taxonomy" id="118510"/>
    <lineage>
        <taxon>Eukaryota</taxon>
        <taxon>Viridiplantae</taxon>
        <taxon>Streptophyta</taxon>
        <taxon>Embryophyta</taxon>
        <taxon>Tracheophyta</taxon>
        <taxon>Spermatophyta</taxon>
        <taxon>Magnoliopsida</taxon>
        <taxon>eudicotyledons</taxon>
        <taxon>Gunneridae</taxon>
        <taxon>Pentapetalae</taxon>
        <taxon>asterids</taxon>
        <taxon>campanulids</taxon>
        <taxon>Asterales</taxon>
        <taxon>Asteraceae</taxon>
        <taxon>Asteroideae</taxon>
        <taxon>Anthemideae</taxon>
        <taxon>Anthemidinae</taxon>
        <taxon>Tanacetum</taxon>
    </lineage>
</organism>